<keyword evidence="1" id="KW-0472">Membrane</keyword>
<keyword evidence="1" id="KW-0812">Transmembrane</keyword>
<dbReference type="Proteomes" id="UP000264541">
    <property type="component" value="Unassembled WGS sequence"/>
</dbReference>
<gene>
    <name evidence="2" type="ORF">D0469_10245</name>
</gene>
<dbReference type="AlphaFoldDB" id="A0A372LNN1"/>
<keyword evidence="1" id="KW-1133">Transmembrane helix</keyword>
<feature type="transmembrane region" description="Helical" evidence="1">
    <location>
        <begin position="74"/>
        <end position="95"/>
    </location>
</feature>
<evidence type="ECO:0000313" key="3">
    <source>
        <dbReference type="Proteomes" id="UP000264541"/>
    </source>
</evidence>
<keyword evidence="3" id="KW-1185">Reference proteome</keyword>
<proteinExistence type="predicted"/>
<accession>A0A372LNN1</accession>
<comment type="caution">
    <text evidence="2">The sequence shown here is derived from an EMBL/GenBank/DDBJ whole genome shotgun (WGS) entry which is preliminary data.</text>
</comment>
<sequence>MTRLIVFDTITEFIRAPFFEDEQEINEQGQTEIYIVPKKSGITGFIGQLLSCYWCTGVWVSMIFYGLYLYFPGISGPVLVVLAVAGLAALLETVVQHMVQD</sequence>
<organism evidence="2 3">
    <name type="scientific">Peribacillus saganii</name>
    <dbReference type="NCBI Taxonomy" id="2303992"/>
    <lineage>
        <taxon>Bacteria</taxon>
        <taxon>Bacillati</taxon>
        <taxon>Bacillota</taxon>
        <taxon>Bacilli</taxon>
        <taxon>Bacillales</taxon>
        <taxon>Bacillaceae</taxon>
        <taxon>Peribacillus</taxon>
    </lineage>
</organism>
<protein>
    <submittedName>
        <fullName evidence="2">DUF1360 domain-containing protein</fullName>
    </submittedName>
</protein>
<evidence type="ECO:0000313" key="2">
    <source>
        <dbReference type="EMBL" id="RFU69231.1"/>
    </source>
</evidence>
<dbReference type="Pfam" id="PF07098">
    <property type="entry name" value="DUF1360"/>
    <property type="match status" value="1"/>
</dbReference>
<reference evidence="2 3" key="1">
    <citation type="submission" date="2018-08" db="EMBL/GenBank/DDBJ databases">
        <title>Bacillus chawlae sp. nov., Bacillus glennii sp. nov., and Bacillus saganii sp. nov. Isolated from the Vehicle Assembly Building at Kennedy Space Center where the Viking Spacecraft were Assembled.</title>
        <authorList>
            <person name="Seuylemezian A."/>
            <person name="Vaishampayan P."/>
        </authorList>
    </citation>
    <scope>NUCLEOTIDE SEQUENCE [LARGE SCALE GENOMIC DNA]</scope>
    <source>
        <strain evidence="2 3">V47-23a</strain>
    </source>
</reference>
<dbReference type="OrthoDB" id="4722315at2"/>
<evidence type="ECO:0000256" key="1">
    <source>
        <dbReference type="SAM" id="Phobius"/>
    </source>
</evidence>
<name>A0A372LNN1_9BACI</name>
<dbReference type="InterPro" id="IPR010773">
    <property type="entry name" value="Mycophage_PG1_Gp7"/>
</dbReference>
<feature type="transmembrane region" description="Helical" evidence="1">
    <location>
        <begin position="45"/>
        <end position="68"/>
    </location>
</feature>
<dbReference type="EMBL" id="QVTE01000028">
    <property type="protein sequence ID" value="RFU69231.1"/>
    <property type="molecule type" value="Genomic_DNA"/>
</dbReference>